<dbReference type="RefSeq" id="WP_090680051.1">
    <property type="nucleotide sequence ID" value="NZ_FORU01000013.1"/>
</dbReference>
<dbReference type="EMBL" id="FORU01000013">
    <property type="protein sequence ID" value="SFJ68452.1"/>
    <property type="molecule type" value="Genomic_DNA"/>
</dbReference>
<name>A0A1I3TD69_9FLAO</name>
<dbReference type="STRING" id="1150112.SAMN04487893_11310"/>
<keyword evidence="3" id="KW-1185">Reference proteome</keyword>
<organism evidence="2 3">
    <name type="scientific">Myroides guanonis</name>
    <dbReference type="NCBI Taxonomy" id="1150112"/>
    <lineage>
        <taxon>Bacteria</taxon>
        <taxon>Pseudomonadati</taxon>
        <taxon>Bacteroidota</taxon>
        <taxon>Flavobacteriia</taxon>
        <taxon>Flavobacteriales</taxon>
        <taxon>Flavobacteriaceae</taxon>
        <taxon>Myroides</taxon>
    </lineage>
</organism>
<proteinExistence type="predicted"/>
<keyword evidence="1" id="KW-0472">Membrane</keyword>
<keyword evidence="1" id="KW-0812">Transmembrane</keyword>
<sequence length="133" mass="15342">MSVKFNEKKLSLEFQDDMSGRLKSSRILSLLIFCIGGIKLALIDWRNLSEYDFVFIFLELVFAYLIYNNFLVKTAASELIAKDVKFFKQATGMKSKAVFKLNNGKVRDIYNMSSKKQRELVKKEVLKAGIIIK</sequence>
<evidence type="ECO:0000256" key="1">
    <source>
        <dbReference type="SAM" id="Phobius"/>
    </source>
</evidence>
<evidence type="ECO:0000313" key="2">
    <source>
        <dbReference type="EMBL" id="SFJ68452.1"/>
    </source>
</evidence>
<accession>A0A1I3TD69</accession>
<evidence type="ECO:0000313" key="3">
    <source>
        <dbReference type="Proteomes" id="UP000243887"/>
    </source>
</evidence>
<dbReference type="AlphaFoldDB" id="A0A1I3TD69"/>
<reference evidence="3" key="1">
    <citation type="submission" date="2016-10" db="EMBL/GenBank/DDBJ databases">
        <authorList>
            <person name="Varghese N."/>
            <person name="Submissions S."/>
        </authorList>
    </citation>
    <scope>NUCLEOTIDE SEQUENCE [LARGE SCALE GENOMIC DNA]</scope>
    <source>
        <strain evidence="3">DSM 26542</strain>
    </source>
</reference>
<dbReference type="OrthoDB" id="1453628at2"/>
<feature type="transmembrane region" description="Helical" evidence="1">
    <location>
        <begin position="51"/>
        <end position="72"/>
    </location>
</feature>
<gene>
    <name evidence="2" type="ORF">SAMN04487893_11310</name>
</gene>
<dbReference type="Proteomes" id="UP000243887">
    <property type="component" value="Unassembled WGS sequence"/>
</dbReference>
<keyword evidence="1" id="KW-1133">Transmembrane helix</keyword>
<feature type="transmembrane region" description="Helical" evidence="1">
    <location>
        <begin position="27"/>
        <end position="45"/>
    </location>
</feature>
<protein>
    <submittedName>
        <fullName evidence="2">Uncharacterized protein</fullName>
    </submittedName>
</protein>